<dbReference type="InterPro" id="IPR039036">
    <property type="entry name" value="Granulin_fam"/>
</dbReference>
<dbReference type="SMART" id="SM00147">
    <property type="entry name" value="RasGEF"/>
    <property type="match status" value="1"/>
</dbReference>
<evidence type="ECO:0000256" key="5">
    <source>
        <dbReference type="ARBA" id="ARBA00023157"/>
    </source>
</evidence>
<dbReference type="Gene3D" id="1.10.840.10">
    <property type="entry name" value="Ras guanine-nucleotide exchange factors catalytic domain"/>
    <property type="match status" value="1"/>
</dbReference>
<dbReference type="PANTHER" id="PTHR12274:SF3">
    <property type="entry name" value="PROGRANULIN"/>
    <property type="match status" value="1"/>
</dbReference>
<evidence type="ECO:0000256" key="7">
    <source>
        <dbReference type="SAM" id="Coils"/>
    </source>
</evidence>
<reference evidence="13 14" key="1">
    <citation type="journal article" date="2022" name="Front. Cell. Infect. Microbiol.">
        <title>The Genomes of Two Strains of Taenia crassiceps the Animal Model for the Study of Human Cysticercosis.</title>
        <authorList>
            <person name="Bobes R.J."/>
            <person name="Estrada K."/>
            <person name="Rios-Valencia D.G."/>
            <person name="Calderon-Gallegos A."/>
            <person name="de la Torre P."/>
            <person name="Carrero J.C."/>
            <person name="Sanchez-Flores A."/>
            <person name="Laclette J.P."/>
        </authorList>
    </citation>
    <scope>NUCLEOTIDE SEQUENCE [LARGE SCALE GENOMIC DNA]</scope>
    <source>
        <strain evidence="13">WFUcys</strain>
    </source>
</reference>
<dbReference type="SMART" id="SM00325">
    <property type="entry name" value="RhoGEF"/>
    <property type="match status" value="1"/>
</dbReference>
<feature type="region of interest" description="Disordered" evidence="8">
    <location>
        <begin position="957"/>
        <end position="1006"/>
    </location>
</feature>
<dbReference type="Pfam" id="PF00396">
    <property type="entry name" value="Granulin"/>
    <property type="match status" value="6"/>
</dbReference>
<dbReference type="InterPro" id="IPR037277">
    <property type="entry name" value="Granulin_sf"/>
</dbReference>
<evidence type="ECO:0000256" key="8">
    <source>
        <dbReference type="SAM" id="MobiDB-lite"/>
    </source>
</evidence>
<dbReference type="InterPro" id="IPR000651">
    <property type="entry name" value="Ras-like_Gua-exchang_fac_N"/>
</dbReference>
<dbReference type="Pfam" id="PF00621">
    <property type="entry name" value="RhoGEF"/>
    <property type="match status" value="1"/>
</dbReference>
<evidence type="ECO:0000313" key="14">
    <source>
        <dbReference type="Proteomes" id="UP001651158"/>
    </source>
</evidence>
<dbReference type="InterPro" id="IPR035899">
    <property type="entry name" value="DBL_dom_sf"/>
</dbReference>
<evidence type="ECO:0000259" key="10">
    <source>
        <dbReference type="PROSITE" id="PS50009"/>
    </source>
</evidence>
<comment type="similarity">
    <text evidence="2">Belongs to the granulin family.</text>
</comment>
<evidence type="ECO:0000256" key="1">
    <source>
        <dbReference type="ARBA" id="ARBA00004613"/>
    </source>
</evidence>
<keyword evidence="3" id="KW-0964">Secreted</keyword>
<comment type="caution">
    <text evidence="13">The sequence shown here is derived from an EMBL/GenBank/DDBJ whole genome shotgun (WGS) entry which is preliminary data.</text>
</comment>
<feature type="compositionally biased region" description="Basic and acidic residues" evidence="8">
    <location>
        <begin position="967"/>
        <end position="1006"/>
    </location>
</feature>
<dbReference type="CDD" id="cd00155">
    <property type="entry name" value="RasGEF"/>
    <property type="match status" value="1"/>
</dbReference>
<evidence type="ECO:0000256" key="4">
    <source>
        <dbReference type="ARBA" id="ARBA00022658"/>
    </source>
</evidence>
<keyword evidence="5" id="KW-1015">Disulfide bond</keyword>
<dbReference type="SUPFAM" id="SSF48065">
    <property type="entry name" value="DBL homology domain (DH-domain)"/>
    <property type="match status" value="1"/>
</dbReference>
<keyword evidence="14" id="KW-1185">Reference proteome</keyword>
<comment type="subcellular location">
    <subcellularLocation>
        <location evidence="1">Secreted</location>
    </subcellularLocation>
</comment>
<dbReference type="Pfam" id="PF00618">
    <property type="entry name" value="RasGEF_N"/>
    <property type="match status" value="1"/>
</dbReference>
<gene>
    <name evidence="13" type="ORF">TcWFU_001462</name>
</gene>
<evidence type="ECO:0000256" key="6">
    <source>
        <dbReference type="PROSITE-ProRule" id="PRU00168"/>
    </source>
</evidence>
<feature type="region of interest" description="Disordered" evidence="8">
    <location>
        <begin position="877"/>
        <end position="942"/>
    </location>
</feature>
<dbReference type="Gene3D" id="2.30.29.30">
    <property type="entry name" value="Pleckstrin-homology domain (PH domain)/Phosphotyrosine-binding domain (PTB)"/>
    <property type="match status" value="2"/>
</dbReference>
<keyword evidence="7" id="KW-0175">Coiled coil</keyword>
<dbReference type="Pfam" id="PF00617">
    <property type="entry name" value="RasGEF"/>
    <property type="match status" value="1"/>
</dbReference>
<evidence type="ECO:0000313" key="13">
    <source>
        <dbReference type="EMBL" id="KAL5105661.1"/>
    </source>
</evidence>
<feature type="compositionally biased region" description="Polar residues" evidence="8">
    <location>
        <begin position="550"/>
        <end position="565"/>
    </location>
</feature>
<dbReference type="PROSITE" id="PS50009">
    <property type="entry name" value="RASGEF_CAT"/>
    <property type="match status" value="1"/>
</dbReference>
<evidence type="ECO:0000259" key="9">
    <source>
        <dbReference type="PROSITE" id="PS50003"/>
    </source>
</evidence>
<dbReference type="SMART" id="SM00277">
    <property type="entry name" value="GRAN"/>
    <property type="match status" value="6"/>
</dbReference>
<dbReference type="PROSITE" id="PS50096">
    <property type="entry name" value="IQ"/>
    <property type="match status" value="1"/>
</dbReference>
<dbReference type="Gene3D" id="1.20.870.10">
    <property type="entry name" value="Son of sevenless (SoS) protein Chain: S domain 1"/>
    <property type="match status" value="1"/>
</dbReference>
<feature type="domain" description="DH" evidence="11">
    <location>
        <begin position="238"/>
        <end position="424"/>
    </location>
</feature>
<feature type="domain" description="N-terminal Ras-GEF" evidence="12">
    <location>
        <begin position="754"/>
        <end position="882"/>
    </location>
</feature>
<keyword evidence="4 6" id="KW-0344">Guanine-nucleotide releasing factor</keyword>
<feature type="domain" description="PH" evidence="9">
    <location>
        <begin position="24"/>
        <end position="132"/>
    </location>
</feature>
<dbReference type="PROSITE" id="PS50212">
    <property type="entry name" value="RASGEF_NTER"/>
    <property type="match status" value="2"/>
</dbReference>
<dbReference type="SMART" id="SM00233">
    <property type="entry name" value="PH"/>
    <property type="match status" value="2"/>
</dbReference>
<evidence type="ECO:0000256" key="2">
    <source>
        <dbReference type="ARBA" id="ARBA00010093"/>
    </source>
</evidence>
<dbReference type="InterPro" id="IPR000219">
    <property type="entry name" value="DH_dom"/>
</dbReference>
<accession>A0ABR4Q7K2</accession>
<feature type="coiled-coil region" evidence="7">
    <location>
        <begin position="153"/>
        <end position="180"/>
    </location>
</feature>
<dbReference type="SUPFAM" id="SSF48366">
    <property type="entry name" value="Ras GEF"/>
    <property type="match status" value="1"/>
</dbReference>
<name>A0ABR4Q7K2_9CEST</name>
<dbReference type="SUPFAM" id="SSF50729">
    <property type="entry name" value="PH domain-like"/>
    <property type="match status" value="2"/>
</dbReference>
<dbReference type="InterPro" id="IPR011993">
    <property type="entry name" value="PH-like_dom_sf"/>
</dbReference>
<feature type="domain" description="Ras-GEF" evidence="10">
    <location>
        <begin position="1330"/>
        <end position="1557"/>
    </location>
</feature>
<dbReference type="EMBL" id="JAKROA010000007">
    <property type="protein sequence ID" value="KAL5105661.1"/>
    <property type="molecule type" value="Genomic_DNA"/>
</dbReference>
<dbReference type="InterPro" id="IPR036964">
    <property type="entry name" value="RASGEF_cat_dom_sf"/>
</dbReference>
<feature type="compositionally biased region" description="Acidic residues" evidence="8">
    <location>
        <begin position="877"/>
        <end position="894"/>
    </location>
</feature>
<protein>
    <submittedName>
        <fullName evidence="13">Ras-specific guanine nucleotide-releasing factor 2</fullName>
    </submittedName>
</protein>
<organism evidence="13 14">
    <name type="scientific">Taenia crassiceps</name>
    <dbReference type="NCBI Taxonomy" id="6207"/>
    <lineage>
        <taxon>Eukaryota</taxon>
        <taxon>Metazoa</taxon>
        <taxon>Spiralia</taxon>
        <taxon>Lophotrochozoa</taxon>
        <taxon>Platyhelminthes</taxon>
        <taxon>Cestoda</taxon>
        <taxon>Eucestoda</taxon>
        <taxon>Cyclophyllidea</taxon>
        <taxon>Taeniidae</taxon>
        <taxon>Taenia</taxon>
    </lineage>
</organism>
<dbReference type="CDD" id="cd00160">
    <property type="entry name" value="RhoGEF"/>
    <property type="match status" value="1"/>
</dbReference>
<dbReference type="PROSITE" id="PS50010">
    <property type="entry name" value="DH_2"/>
    <property type="match status" value="1"/>
</dbReference>
<dbReference type="Proteomes" id="UP001651158">
    <property type="component" value="Unassembled WGS sequence"/>
</dbReference>
<dbReference type="Gene3D" id="1.20.900.10">
    <property type="entry name" value="Dbl homology (DH) domain"/>
    <property type="match status" value="1"/>
</dbReference>
<dbReference type="InterPro" id="IPR023578">
    <property type="entry name" value="Ras_GEF_dom_sf"/>
</dbReference>
<feature type="region of interest" description="Disordered" evidence="8">
    <location>
        <begin position="538"/>
        <end position="593"/>
    </location>
</feature>
<dbReference type="Gene3D" id="2.10.25.160">
    <property type="entry name" value="Granulin"/>
    <property type="match status" value="6"/>
</dbReference>
<dbReference type="PROSITE" id="PS00799">
    <property type="entry name" value="GRANULINS"/>
    <property type="match status" value="4"/>
</dbReference>
<evidence type="ECO:0000259" key="12">
    <source>
        <dbReference type="PROSITE" id="PS50212"/>
    </source>
</evidence>
<evidence type="ECO:0000256" key="3">
    <source>
        <dbReference type="ARBA" id="ARBA00022525"/>
    </source>
</evidence>
<dbReference type="Pfam" id="PF00169">
    <property type="entry name" value="PH"/>
    <property type="match status" value="1"/>
</dbReference>
<dbReference type="PROSITE" id="PS50003">
    <property type="entry name" value="PH_DOMAIN"/>
    <property type="match status" value="1"/>
</dbReference>
<evidence type="ECO:0000259" key="11">
    <source>
        <dbReference type="PROSITE" id="PS50010"/>
    </source>
</evidence>
<dbReference type="InterPro" id="IPR001849">
    <property type="entry name" value="PH_domain"/>
</dbReference>
<feature type="domain" description="N-terminal Ras-GEF" evidence="12">
    <location>
        <begin position="1173"/>
        <end position="1300"/>
    </location>
</feature>
<dbReference type="InterPro" id="IPR000118">
    <property type="entry name" value="Granulin"/>
</dbReference>
<dbReference type="InterPro" id="IPR001895">
    <property type="entry name" value="RASGEF_cat_dom"/>
</dbReference>
<dbReference type="PANTHER" id="PTHR12274">
    <property type="entry name" value="GRANULIN"/>
    <property type="match status" value="1"/>
</dbReference>
<proteinExistence type="inferred from homology"/>
<sequence length="2015" mass="223814">MPISLRPMRMQFAYLATKAKEDSQATMSGYLWKKNSFSGKWQQRYFVLYQNMLFQFESDKLDREPCGMALLEGSYCEKTLVLRTSRDTRTAPQHDHCFTICCLPKRKKYYELRADSEEKCDDWVAAIRGARYSSVIESRQELKENQAYLLQILETERKAKLQYLQQTDELEAEIRKLKNELNAITPAKPSTNVSVEESDQIRKIKKVQSFLRGWLCRRRWKHIVEEYLLSPHAESMRKRNSIVFKLFEGEEEYVQQLITLVTCFLRPFRMAASSKKPIITHEDVNSIYLNVETIMFLHQIFVQGLRRKMENWPTLKLGDLFDMLLPMLGVYQEYVRNHHYSLQVLAEYKMKEEFSRTLKRCEEKSQCEGRSIESFLTSPMYQIPRYLVTLHEILAHTPHEHVDRTNLEYAKRKLETLSQVIHDEVSETENIRKNLAIERMISDGCDILLDANQVFVRQGTLLQVTVNKAIYPCPRITQLSSSSCEKKERLRQVFLFTNHLLIATRTNSGRLKLAKKNGKIPLQGCTLIEEMPFDLSQEESVYGPPPLMDTSESGHSPVSRAQSFCSFAGQEDVSSMEPQQHQQPTPSSPPWGLVPAKLAHGSLMLAALTLGTTGGDCAGKSKRETRPGSFTRKIITDDSGDDSPAHIPSTMSASSAINSDHHLGSYGNLVFQITWPGDGEEASSIWLVASSLQEKEAWCSDISQCIEQLHYSDMLSTAHSEVSSISMPYSVRLDPGLFKDCPDIKYRSTRNSCKMPQVRHGTLGRLLDRLLDPRFQSIDYLNTFLLTYRVFTTGLTIIAVLRCVLRDPSLQLASTKINLDLFESMLKARPKPRRANQHRNGCLLAGIKSGRRVSTGMLDVIRQQTLIPRRNLVTENVLEEEEHESGGSESEEDAEKQRVRSASADNKSTIFRHPEASTGGSKVGFTKTSQGQVEAAELSTKNASRENDFDLLLRNRGEIGCPKPHGRNRDVSTVKEHDEERENGESTKAEEKEEGEKEAEKEGDEKHFIFEADKSTIVRLSPIRALKMEQKEVDTGKQSIAREFIAPIANAGSPLMSFFGNRDTPTTFMPEPPITERHSVSTSAPSMLESAKKGSNGACERGRTSLTRQRSRVSYACDIPTYRRPPKAGAIITSARLSRRRSSNWAAVKAFAIATAASGSIRMSHQGRITAIHRSPIKAATAENLAKSATAAVFTPHFDGTLSTPAVASIPGRTTSEEEFQFLRLTSPSTEDEREAVVAGMTVLRVLNVARHWITKYPEDFDCDALLKSKMQILLEELLHNPRLNVSSRKVAFQLSKEMLNDQLVESHVDLDVLMTPLQVPSKENFDKIPALDIAEELTYLDFHIFRSIKTQELLNQVWMKDGKETKAPHVMLVTKRFNEVSKLVVSEIISRPEIPDRAACIEKWIAIADICRCLQNYNGVLQICAALENSSVHRLKATWEVVSKQSKQSFEKLLNLVAANARFKNMRERLHRCDPPCIPYLGMYLTDLSFIEEGALDITEHALATALAFQSLVSSPMALVSVWCILLISGFVLANDQCSLLCASGVCCGGANGHQQCCPVSDGVCCESGTSCCPRGTVCDSDGFCTKIQSGFFGFMNFFTPSPPLSQLSTENPTTAPAIKVKSNLDSCPSVCGSLCCPFDSGVCCNDGEHCCPSGYQCDVLTKSCRLLPQNGLSLVSDGRVCPLVDSGCRGTDTCCIMSDGSKGCCPYEEADCCADGYHCCPRGTRCTSESDGCVPKSGAWLNPFEPSDRLIGRNSVKCPDGKSACHKGSTCCKAAESNATFACCPLENAVCCDDGEHCCPHGYVCDSRNGGSCISQSTSSLTTIISHEASKNRVKGKVICDNETFCEGPDVTCCKLVDDSWGCCPFSNATCCLDREHCCPNGYSCLADQCLKSDSSGDLLTPWSFKKPAKVAISGSNTCNDGTTICPSNMTCCPTDDNSYGCCPWPDAVCCLDRQHCCPSHYKSSTRGSALLVQRLVPPMAVSLVVPSKMPSAARMDCIAVRKASSAPPVAGV</sequence>